<dbReference type="EMBL" id="ML996567">
    <property type="protein sequence ID" value="KAF2761107.1"/>
    <property type="molecule type" value="Genomic_DNA"/>
</dbReference>
<dbReference type="Proteomes" id="UP000799437">
    <property type="component" value="Unassembled WGS sequence"/>
</dbReference>
<sequence length="95" mass="10349">MSLAPQAASSIRSISSLAHLSLVIPCNSHFTSTTLFFYCNSQFSCKDTPTAPKAIRPRIILVRTSNCNTLQPRTCRKRIGYNLPISSAVAFGLTS</sequence>
<evidence type="ECO:0000313" key="1">
    <source>
        <dbReference type="EMBL" id="KAF2761107.1"/>
    </source>
</evidence>
<gene>
    <name evidence="1" type="ORF">EJ05DRAFT_253186</name>
</gene>
<organism evidence="1 2">
    <name type="scientific">Pseudovirgaria hyperparasitica</name>
    <dbReference type="NCBI Taxonomy" id="470096"/>
    <lineage>
        <taxon>Eukaryota</taxon>
        <taxon>Fungi</taxon>
        <taxon>Dikarya</taxon>
        <taxon>Ascomycota</taxon>
        <taxon>Pezizomycotina</taxon>
        <taxon>Dothideomycetes</taxon>
        <taxon>Dothideomycetes incertae sedis</taxon>
        <taxon>Acrospermales</taxon>
        <taxon>Acrospermaceae</taxon>
        <taxon>Pseudovirgaria</taxon>
    </lineage>
</organism>
<reference evidence="1" key="1">
    <citation type="journal article" date="2020" name="Stud. Mycol.">
        <title>101 Dothideomycetes genomes: a test case for predicting lifestyles and emergence of pathogens.</title>
        <authorList>
            <person name="Haridas S."/>
            <person name="Albert R."/>
            <person name="Binder M."/>
            <person name="Bloem J."/>
            <person name="Labutti K."/>
            <person name="Salamov A."/>
            <person name="Andreopoulos B."/>
            <person name="Baker S."/>
            <person name="Barry K."/>
            <person name="Bills G."/>
            <person name="Bluhm B."/>
            <person name="Cannon C."/>
            <person name="Castanera R."/>
            <person name="Culley D."/>
            <person name="Daum C."/>
            <person name="Ezra D."/>
            <person name="Gonzalez J."/>
            <person name="Henrissat B."/>
            <person name="Kuo A."/>
            <person name="Liang C."/>
            <person name="Lipzen A."/>
            <person name="Lutzoni F."/>
            <person name="Magnuson J."/>
            <person name="Mondo S."/>
            <person name="Nolan M."/>
            <person name="Ohm R."/>
            <person name="Pangilinan J."/>
            <person name="Park H.-J."/>
            <person name="Ramirez L."/>
            <person name="Alfaro M."/>
            <person name="Sun H."/>
            <person name="Tritt A."/>
            <person name="Yoshinaga Y."/>
            <person name="Zwiers L.-H."/>
            <person name="Turgeon B."/>
            <person name="Goodwin S."/>
            <person name="Spatafora J."/>
            <person name="Crous P."/>
            <person name="Grigoriev I."/>
        </authorList>
    </citation>
    <scope>NUCLEOTIDE SEQUENCE</scope>
    <source>
        <strain evidence="1">CBS 121739</strain>
    </source>
</reference>
<name>A0A6A6WHI1_9PEZI</name>
<dbReference type="RefSeq" id="XP_033603558.1">
    <property type="nucleotide sequence ID" value="XM_033740184.1"/>
</dbReference>
<evidence type="ECO:0000313" key="2">
    <source>
        <dbReference type="Proteomes" id="UP000799437"/>
    </source>
</evidence>
<accession>A0A6A6WHI1</accession>
<dbReference type="AlphaFoldDB" id="A0A6A6WHI1"/>
<proteinExistence type="predicted"/>
<dbReference type="GeneID" id="54481238"/>
<keyword evidence="2" id="KW-1185">Reference proteome</keyword>
<protein>
    <submittedName>
        <fullName evidence="1">Uncharacterized protein</fullName>
    </submittedName>
</protein>